<evidence type="ECO:0000256" key="6">
    <source>
        <dbReference type="ARBA" id="ARBA00022692"/>
    </source>
</evidence>
<evidence type="ECO:0000256" key="2">
    <source>
        <dbReference type="ARBA" id="ARBA00005967"/>
    </source>
</evidence>
<evidence type="ECO:0000313" key="20">
    <source>
        <dbReference type="EMBL" id="OWP64302.1"/>
    </source>
</evidence>
<feature type="binding site" evidence="17">
    <location>
        <position position="39"/>
    </location>
    <ligand>
        <name>ATP</name>
        <dbReference type="ChEBI" id="CHEBI:30616"/>
    </ligand>
</feature>
<feature type="binding site" evidence="17">
    <location>
        <position position="20"/>
    </location>
    <ligand>
        <name>ATP</name>
        <dbReference type="ChEBI" id="CHEBI:30616"/>
    </ligand>
</feature>
<keyword evidence="18" id="KW-0460">Magnesium</keyword>
<dbReference type="PANTHER" id="PTHR34299">
    <property type="entry name" value="DIACYLGLYCEROL KINASE"/>
    <property type="match status" value="1"/>
</dbReference>
<comment type="subcellular location">
    <subcellularLocation>
        <location evidence="1">Cell membrane</location>
        <topology evidence="1">Multi-pass membrane protein</topology>
    </subcellularLocation>
</comment>
<feature type="binding site" evidence="16">
    <location>
        <position position="20"/>
    </location>
    <ligand>
        <name>substrate</name>
    </ligand>
</feature>
<organism evidence="20 21">
    <name type="scientific">Hymenobacter amundsenii</name>
    <dbReference type="NCBI Taxonomy" id="2006685"/>
    <lineage>
        <taxon>Bacteria</taxon>
        <taxon>Pseudomonadati</taxon>
        <taxon>Bacteroidota</taxon>
        <taxon>Cytophagia</taxon>
        <taxon>Cytophagales</taxon>
        <taxon>Hymenobacteraceae</taxon>
        <taxon>Hymenobacter</taxon>
    </lineage>
</organism>
<evidence type="ECO:0000256" key="3">
    <source>
        <dbReference type="ARBA" id="ARBA00022475"/>
    </source>
</evidence>
<feature type="binding site" evidence="18">
    <location>
        <position position="39"/>
    </location>
    <ligand>
        <name>a divalent metal cation</name>
        <dbReference type="ChEBI" id="CHEBI:60240"/>
    </ligand>
</feature>
<name>A0A246FNK7_9BACT</name>
<dbReference type="GO" id="GO:0008654">
    <property type="term" value="P:phospholipid biosynthetic process"/>
    <property type="evidence" value="ECO:0007669"/>
    <property type="project" value="UniProtKB-KW"/>
</dbReference>
<evidence type="ECO:0000256" key="5">
    <source>
        <dbReference type="ARBA" id="ARBA00022679"/>
    </source>
</evidence>
<evidence type="ECO:0000256" key="13">
    <source>
        <dbReference type="ARBA" id="ARBA00023209"/>
    </source>
</evidence>
<feature type="transmembrane region" description="Helical" evidence="19">
    <location>
        <begin position="110"/>
        <end position="132"/>
    </location>
</feature>
<evidence type="ECO:0000256" key="15">
    <source>
        <dbReference type="PIRSR" id="PIRSR600829-1"/>
    </source>
</evidence>
<keyword evidence="14" id="KW-1208">Phospholipid metabolism</keyword>
<feature type="binding site" evidence="17">
    <location>
        <position position="87"/>
    </location>
    <ligand>
        <name>ATP</name>
        <dbReference type="ChEBI" id="CHEBI:30616"/>
    </ligand>
</feature>
<evidence type="ECO:0000256" key="10">
    <source>
        <dbReference type="ARBA" id="ARBA00022989"/>
    </source>
</evidence>
<sequence length="141" mass="14682">MAGEAEPTGPAPRRAALLRRRAASFGHAFRGVGAALRTEVHLWFHAAATAAVLGLGLYCGLARWEWVAVVLSVGAVWGAELLNTAVEAVVDLVSPEYHPLAGRAKDVAAGAVLVVALAALVVGLLVFGPYLLPIWARINGL</sequence>
<feature type="transmembrane region" description="Helical" evidence="19">
    <location>
        <begin position="42"/>
        <end position="61"/>
    </location>
</feature>
<keyword evidence="7 17" id="KW-0547">Nucleotide-binding</keyword>
<evidence type="ECO:0000256" key="7">
    <source>
        <dbReference type="ARBA" id="ARBA00022741"/>
    </source>
</evidence>
<dbReference type="GO" id="GO:0046872">
    <property type="term" value="F:metal ion binding"/>
    <property type="evidence" value="ECO:0007669"/>
    <property type="project" value="UniProtKB-KW"/>
</dbReference>
<evidence type="ECO:0000256" key="12">
    <source>
        <dbReference type="ARBA" id="ARBA00023136"/>
    </source>
</evidence>
<feature type="binding site" evidence="17">
    <location>
        <begin position="105"/>
        <end position="106"/>
    </location>
    <ligand>
        <name>ATP</name>
        <dbReference type="ChEBI" id="CHEBI:30616"/>
    </ligand>
</feature>
<comment type="caution">
    <text evidence="20">The sequence shown here is derived from an EMBL/GenBank/DDBJ whole genome shotgun (WGS) entry which is preliminary data.</text>
</comment>
<feature type="binding site" evidence="17">
    <location>
        <begin position="96"/>
        <end position="98"/>
    </location>
    <ligand>
        <name>ATP</name>
        <dbReference type="ChEBI" id="CHEBI:30616"/>
    </ligand>
</feature>
<evidence type="ECO:0000256" key="14">
    <source>
        <dbReference type="ARBA" id="ARBA00023264"/>
    </source>
</evidence>
<dbReference type="PROSITE" id="PS01069">
    <property type="entry name" value="DAGK_PROKAR"/>
    <property type="match status" value="1"/>
</dbReference>
<gene>
    <name evidence="20" type="ORF">CDA63_04485</name>
</gene>
<keyword evidence="21" id="KW-1185">Reference proteome</keyword>
<dbReference type="CDD" id="cd14265">
    <property type="entry name" value="UDPK_IM_like"/>
    <property type="match status" value="1"/>
</dbReference>
<evidence type="ECO:0000256" key="16">
    <source>
        <dbReference type="PIRSR" id="PIRSR600829-2"/>
    </source>
</evidence>
<dbReference type="GO" id="GO:0005886">
    <property type="term" value="C:plasma membrane"/>
    <property type="evidence" value="ECO:0007669"/>
    <property type="project" value="UniProtKB-SubCell"/>
</dbReference>
<feature type="binding site" evidence="16">
    <location>
        <position position="80"/>
    </location>
    <ligand>
        <name>substrate</name>
    </ligand>
</feature>
<evidence type="ECO:0000256" key="8">
    <source>
        <dbReference type="ARBA" id="ARBA00022777"/>
    </source>
</evidence>
<dbReference type="Pfam" id="PF01219">
    <property type="entry name" value="DAGK_prokar"/>
    <property type="match status" value="1"/>
</dbReference>
<comment type="cofactor">
    <cofactor evidence="18">
        <name>Mg(2+)</name>
        <dbReference type="ChEBI" id="CHEBI:18420"/>
    </cofactor>
    <text evidence="18">Mn(2+), Zn(2+), Cd(2+) and Co(2+) support activity to lesser extents.</text>
</comment>
<proteinExistence type="inferred from homology"/>
<feature type="transmembrane region" description="Helical" evidence="19">
    <location>
        <begin position="68"/>
        <end position="90"/>
    </location>
</feature>
<keyword evidence="5" id="KW-0808">Transferase</keyword>
<dbReference type="InterPro" id="IPR036945">
    <property type="entry name" value="DAGK_sf"/>
</dbReference>
<keyword evidence="8 20" id="KW-0418">Kinase</keyword>
<dbReference type="RefSeq" id="WP_088463258.1">
    <property type="nucleotide sequence ID" value="NZ_NIRR01000004.1"/>
</dbReference>
<evidence type="ECO:0000256" key="9">
    <source>
        <dbReference type="ARBA" id="ARBA00022840"/>
    </source>
</evidence>
<dbReference type="OrthoDB" id="1493837at2"/>
<evidence type="ECO:0000256" key="4">
    <source>
        <dbReference type="ARBA" id="ARBA00022516"/>
    </source>
</evidence>
<dbReference type="AlphaFoldDB" id="A0A246FNK7"/>
<protein>
    <submittedName>
        <fullName evidence="20">Diacylglycerol kinase</fullName>
    </submittedName>
</protein>
<dbReference type="PANTHER" id="PTHR34299:SF1">
    <property type="entry name" value="DIACYLGLYCEROL KINASE"/>
    <property type="match status" value="1"/>
</dbReference>
<keyword evidence="18" id="KW-0479">Metal-binding</keyword>
<evidence type="ECO:0000256" key="19">
    <source>
        <dbReference type="SAM" id="Phobius"/>
    </source>
</evidence>
<comment type="similarity">
    <text evidence="2">Belongs to the bacterial diacylglycerol kinase family.</text>
</comment>
<dbReference type="GO" id="GO:0016301">
    <property type="term" value="F:kinase activity"/>
    <property type="evidence" value="ECO:0007669"/>
    <property type="project" value="UniProtKB-KW"/>
</dbReference>
<accession>A0A246FNK7</accession>
<dbReference type="Proteomes" id="UP000197277">
    <property type="component" value="Unassembled WGS sequence"/>
</dbReference>
<keyword evidence="13" id="KW-0594">Phospholipid biosynthesis</keyword>
<dbReference type="InterPro" id="IPR033717">
    <property type="entry name" value="UDPK"/>
</dbReference>
<feature type="binding site" evidence="18">
    <location>
        <position position="87"/>
    </location>
    <ligand>
        <name>a divalent metal cation</name>
        <dbReference type="ChEBI" id="CHEBI:60240"/>
    </ligand>
</feature>
<evidence type="ECO:0000256" key="18">
    <source>
        <dbReference type="PIRSR" id="PIRSR600829-4"/>
    </source>
</evidence>
<dbReference type="EMBL" id="NIRR01000004">
    <property type="protein sequence ID" value="OWP64302.1"/>
    <property type="molecule type" value="Genomic_DNA"/>
</dbReference>
<dbReference type="GO" id="GO:0005524">
    <property type="term" value="F:ATP binding"/>
    <property type="evidence" value="ECO:0007669"/>
    <property type="project" value="UniProtKB-KW"/>
</dbReference>
<dbReference type="Gene3D" id="1.10.287.3610">
    <property type="match status" value="1"/>
</dbReference>
<evidence type="ECO:0000313" key="21">
    <source>
        <dbReference type="Proteomes" id="UP000197277"/>
    </source>
</evidence>
<feature type="active site" description="Proton acceptor" evidence="15">
    <location>
        <position position="80"/>
    </location>
</feature>
<evidence type="ECO:0000256" key="1">
    <source>
        <dbReference type="ARBA" id="ARBA00004651"/>
    </source>
</evidence>
<keyword evidence="3" id="KW-1003">Cell membrane</keyword>
<keyword evidence="12 19" id="KW-0472">Membrane</keyword>
<dbReference type="InterPro" id="IPR000829">
    <property type="entry name" value="DAGK"/>
</dbReference>
<evidence type="ECO:0000256" key="11">
    <source>
        <dbReference type="ARBA" id="ARBA00023098"/>
    </source>
</evidence>
<keyword evidence="10 19" id="KW-1133">Transmembrane helix</keyword>
<evidence type="ECO:0000256" key="17">
    <source>
        <dbReference type="PIRSR" id="PIRSR600829-3"/>
    </source>
</evidence>
<keyword evidence="9 17" id="KW-0067">ATP-binding</keyword>
<reference evidence="20 21" key="1">
    <citation type="submission" date="2017-06" db="EMBL/GenBank/DDBJ databases">
        <title>Hymenobacter amundsenii sp. nov. isolated from regoliths in Antarctica.</title>
        <authorList>
            <person name="Sedlacek I."/>
            <person name="Kralova S."/>
            <person name="Pantucek R."/>
            <person name="Svec P."/>
            <person name="Holochova P."/>
            <person name="Stankova E."/>
            <person name="Vrbovska V."/>
            <person name="Busse H.-J."/>
        </authorList>
    </citation>
    <scope>NUCLEOTIDE SEQUENCE [LARGE SCALE GENOMIC DNA]</scope>
    <source>
        <strain evidence="20 21">CCM 8682</strain>
    </source>
</reference>
<keyword evidence="11" id="KW-0443">Lipid metabolism</keyword>
<keyword evidence="4" id="KW-0444">Lipid biosynthesis</keyword>
<keyword evidence="6 19" id="KW-0812">Transmembrane</keyword>